<dbReference type="AlphaFoldDB" id="A0AAN8Q5C1"/>
<evidence type="ECO:0000256" key="4">
    <source>
        <dbReference type="SAM" id="MobiDB-lite"/>
    </source>
</evidence>
<dbReference type="PANTHER" id="PTHR24201">
    <property type="entry name" value="ANK_REP_REGION DOMAIN-CONTAINING PROTEIN"/>
    <property type="match status" value="1"/>
</dbReference>
<protein>
    <submittedName>
        <fullName evidence="5">Uncharacterized protein</fullName>
    </submittedName>
</protein>
<feature type="repeat" description="ANK" evidence="3">
    <location>
        <begin position="70"/>
        <end position="102"/>
    </location>
</feature>
<gene>
    <name evidence="5" type="ORF">SNE40_004359</name>
</gene>
<comment type="caution">
    <text evidence="5">The sequence shown here is derived from an EMBL/GenBank/DDBJ whole genome shotgun (WGS) entry which is preliminary data.</text>
</comment>
<dbReference type="PROSITE" id="PS50297">
    <property type="entry name" value="ANK_REP_REGION"/>
    <property type="match status" value="2"/>
</dbReference>
<proteinExistence type="predicted"/>
<feature type="region of interest" description="Disordered" evidence="4">
    <location>
        <begin position="133"/>
        <end position="156"/>
    </location>
</feature>
<organism evidence="5 6">
    <name type="scientific">Patella caerulea</name>
    <name type="common">Rayed Mediterranean limpet</name>
    <dbReference type="NCBI Taxonomy" id="87958"/>
    <lineage>
        <taxon>Eukaryota</taxon>
        <taxon>Metazoa</taxon>
        <taxon>Spiralia</taxon>
        <taxon>Lophotrochozoa</taxon>
        <taxon>Mollusca</taxon>
        <taxon>Gastropoda</taxon>
        <taxon>Patellogastropoda</taxon>
        <taxon>Patelloidea</taxon>
        <taxon>Patellidae</taxon>
        <taxon>Patella</taxon>
    </lineage>
</organism>
<dbReference type="PRINTS" id="PR01415">
    <property type="entry name" value="ANKYRIN"/>
</dbReference>
<evidence type="ECO:0000313" key="6">
    <source>
        <dbReference type="Proteomes" id="UP001347796"/>
    </source>
</evidence>
<dbReference type="SUPFAM" id="SSF48403">
    <property type="entry name" value="Ankyrin repeat"/>
    <property type="match status" value="1"/>
</dbReference>
<dbReference type="InterPro" id="IPR002110">
    <property type="entry name" value="Ankyrin_rpt"/>
</dbReference>
<dbReference type="InterPro" id="IPR050776">
    <property type="entry name" value="Ank_Repeat/CDKN_Inhibitor"/>
</dbReference>
<sequence>MEGLKLHDAAATGDRDAMEDFLKSEKIDINLKDEEYHNYTALHWACSKGYSECVRLLLEFGAKGTSRSDQDWTPAHCAAETGRTPALRALYSAGVSVQKKDKYGDTPRRIATIYGHVDCVKFLIQAGAEIAAKRQQGESDSGDSSDDETNAEKSEP</sequence>
<keyword evidence="2 3" id="KW-0040">ANK repeat</keyword>
<keyword evidence="1" id="KW-0677">Repeat</keyword>
<dbReference type="Proteomes" id="UP001347796">
    <property type="component" value="Unassembled WGS sequence"/>
</dbReference>
<dbReference type="Gene3D" id="1.25.40.20">
    <property type="entry name" value="Ankyrin repeat-containing domain"/>
    <property type="match status" value="1"/>
</dbReference>
<dbReference type="Pfam" id="PF00023">
    <property type="entry name" value="Ank"/>
    <property type="match status" value="1"/>
</dbReference>
<dbReference type="PROSITE" id="PS50088">
    <property type="entry name" value="ANK_REPEAT"/>
    <property type="match status" value="3"/>
</dbReference>
<dbReference type="Pfam" id="PF12796">
    <property type="entry name" value="Ank_2"/>
    <property type="match status" value="1"/>
</dbReference>
<feature type="compositionally biased region" description="Acidic residues" evidence="4">
    <location>
        <begin position="140"/>
        <end position="149"/>
    </location>
</feature>
<feature type="repeat" description="ANK" evidence="3">
    <location>
        <begin position="37"/>
        <end position="69"/>
    </location>
</feature>
<accession>A0AAN8Q5C1</accession>
<dbReference type="PANTHER" id="PTHR24201:SF15">
    <property type="entry name" value="ANKYRIN REPEAT DOMAIN-CONTAINING PROTEIN 66"/>
    <property type="match status" value="1"/>
</dbReference>
<evidence type="ECO:0000256" key="2">
    <source>
        <dbReference type="ARBA" id="ARBA00023043"/>
    </source>
</evidence>
<reference evidence="5 6" key="1">
    <citation type="submission" date="2024-01" db="EMBL/GenBank/DDBJ databases">
        <title>The genome of the rayed Mediterranean limpet Patella caerulea (Linnaeus, 1758).</title>
        <authorList>
            <person name="Anh-Thu Weber A."/>
            <person name="Halstead-Nussloch G."/>
        </authorList>
    </citation>
    <scope>NUCLEOTIDE SEQUENCE [LARGE SCALE GENOMIC DNA]</scope>
    <source>
        <strain evidence="5">AATW-2023a</strain>
        <tissue evidence="5">Whole specimen</tissue>
    </source>
</reference>
<dbReference type="InterPro" id="IPR036770">
    <property type="entry name" value="Ankyrin_rpt-contain_sf"/>
</dbReference>
<evidence type="ECO:0000256" key="3">
    <source>
        <dbReference type="PROSITE-ProRule" id="PRU00023"/>
    </source>
</evidence>
<feature type="repeat" description="ANK" evidence="3">
    <location>
        <begin position="103"/>
        <end position="135"/>
    </location>
</feature>
<name>A0AAN8Q5C1_PATCE</name>
<evidence type="ECO:0000313" key="5">
    <source>
        <dbReference type="EMBL" id="KAK6188108.1"/>
    </source>
</evidence>
<keyword evidence="6" id="KW-1185">Reference proteome</keyword>
<dbReference type="EMBL" id="JAZGQO010000003">
    <property type="protein sequence ID" value="KAK6188108.1"/>
    <property type="molecule type" value="Genomic_DNA"/>
</dbReference>
<dbReference type="SMART" id="SM00248">
    <property type="entry name" value="ANK"/>
    <property type="match status" value="3"/>
</dbReference>
<evidence type="ECO:0000256" key="1">
    <source>
        <dbReference type="ARBA" id="ARBA00022737"/>
    </source>
</evidence>